<evidence type="ECO:0000256" key="4">
    <source>
        <dbReference type="ARBA" id="ARBA00022692"/>
    </source>
</evidence>
<sequence length="356" mass="39429">MNFMEIIKKTLTDNAIMGAIFSSISIILLGFYLRKRNIMNNAASKILTKVVLTVAIPALAFTSFMKDINEKELHEGLNIIVWGFAVYILLIVLTKLIYSRVKGDKQDVLRVLTIFGSTTFFGVPIVKAVYGATGAMYSSIFNIAYRVFLYSYGYIKMSGIKIEKETMKKNLKEMFLNPVIIATFLGLFIWIFQKSLPQVGVATKDGIVNYAFLRIDQTLPWLYKPLTYLDKLCSPLAWLSIGATLAEVPVKKAVAQKETWIYSVIKIMLVPAINLALLVVLNKTGILPVSFVGAATTVIMLATPTATVAAAYAISFDKEAILSSNCSLLSTLFAVICMPLWIVVLEIVKNIGLFAK</sequence>
<feature type="transmembrane region" description="Helical" evidence="7">
    <location>
        <begin position="260"/>
        <end position="281"/>
    </location>
</feature>
<feature type="transmembrane region" description="Helical" evidence="7">
    <location>
        <begin position="175"/>
        <end position="192"/>
    </location>
</feature>
<feature type="transmembrane region" description="Helical" evidence="7">
    <location>
        <begin position="46"/>
        <end position="65"/>
    </location>
</feature>
<feature type="transmembrane region" description="Helical" evidence="7">
    <location>
        <begin position="15"/>
        <end position="34"/>
    </location>
</feature>
<evidence type="ECO:0000256" key="3">
    <source>
        <dbReference type="ARBA" id="ARBA00022475"/>
    </source>
</evidence>
<gene>
    <name evidence="8" type="ORF">CCH01_25280</name>
</gene>
<reference evidence="9" key="1">
    <citation type="submission" date="2017-03" db="EMBL/GenBank/DDBJ databases">
        <authorList>
            <person name="Falquet L."/>
            <person name="Falquet L."/>
        </authorList>
    </citation>
    <scope>NUCLEOTIDE SEQUENCE [LARGE SCALE GENOMIC DNA]</scope>
</reference>
<keyword evidence="5 7" id="KW-1133">Transmembrane helix</keyword>
<keyword evidence="6 7" id="KW-0472">Membrane</keyword>
<keyword evidence="2" id="KW-0813">Transport</keyword>
<dbReference type="Pfam" id="PF03547">
    <property type="entry name" value="Mem_trans"/>
    <property type="match status" value="1"/>
</dbReference>
<dbReference type="Proteomes" id="UP000190476">
    <property type="component" value="Chromosome I"/>
</dbReference>
<keyword evidence="9" id="KW-1185">Reference proteome</keyword>
<feature type="transmembrane region" description="Helical" evidence="7">
    <location>
        <begin position="109"/>
        <end position="130"/>
    </location>
</feature>
<name>S6EN15_9CLOT</name>
<dbReference type="OrthoDB" id="9798064at2"/>
<feature type="transmembrane region" description="Helical" evidence="7">
    <location>
        <begin position="136"/>
        <end position="155"/>
    </location>
</feature>
<evidence type="ECO:0000256" key="5">
    <source>
        <dbReference type="ARBA" id="ARBA00022989"/>
    </source>
</evidence>
<dbReference type="InterPro" id="IPR004776">
    <property type="entry name" value="Mem_transp_PIN-like"/>
</dbReference>
<evidence type="ECO:0000256" key="1">
    <source>
        <dbReference type="ARBA" id="ARBA00004141"/>
    </source>
</evidence>
<feature type="transmembrane region" description="Helical" evidence="7">
    <location>
        <begin position="326"/>
        <end position="348"/>
    </location>
</feature>
<evidence type="ECO:0000256" key="7">
    <source>
        <dbReference type="SAM" id="Phobius"/>
    </source>
</evidence>
<comment type="subcellular location">
    <subcellularLocation>
        <location evidence="1">Membrane</location>
        <topology evidence="1">Multi-pass membrane protein</topology>
    </subcellularLocation>
</comment>
<evidence type="ECO:0000256" key="2">
    <source>
        <dbReference type="ARBA" id="ARBA00022448"/>
    </source>
</evidence>
<dbReference type="RefSeq" id="WP_021874617.1">
    <property type="nucleotide sequence ID" value="NZ_CBML010000001.1"/>
</dbReference>
<keyword evidence="3" id="KW-1003">Cell membrane</keyword>
<evidence type="ECO:0000313" key="8">
    <source>
        <dbReference type="EMBL" id="SLK22769.1"/>
    </source>
</evidence>
<dbReference type="GO" id="GO:0016020">
    <property type="term" value="C:membrane"/>
    <property type="evidence" value="ECO:0007669"/>
    <property type="project" value="UniProtKB-SubCell"/>
</dbReference>
<organism evidence="8 9">
    <name type="scientific">Clostridium chauvoei JF4335</name>
    <dbReference type="NCBI Taxonomy" id="1351755"/>
    <lineage>
        <taxon>Bacteria</taxon>
        <taxon>Bacillati</taxon>
        <taxon>Bacillota</taxon>
        <taxon>Clostridia</taxon>
        <taxon>Eubacteriales</taxon>
        <taxon>Clostridiaceae</taxon>
        <taxon>Clostridium</taxon>
    </lineage>
</organism>
<dbReference type="STRING" id="1351755.CCH01_25280"/>
<feature type="transmembrane region" description="Helical" evidence="7">
    <location>
        <begin position="287"/>
        <end position="314"/>
    </location>
</feature>
<dbReference type="PANTHER" id="PTHR36838:SF1">
    <property type="entry name" value="SLR1864 PROTEIN"/>
    <property type="match status" value="1"/>
</dbReference>
<evidence type="ECO:0000313" key="9">
    <source>
        <dbReference type="Proteomes" id="UP000190476"/>
    </source>
</evidence>
<accession>S6EN15</accession>
<protein>
    <submittedName>
        <fullName evidence="8">Putative Transporter, auxin efflux carrier family</fullName>
    </submittedName>
</protein>
<feature type="transmembrane region" description="Helical" evidence="7">
    <location>
        <begin position="77"/>
        <end position="97"/>
    </location>
</feature>
<keyword evidence="4 7" id="KW-0812">Transmembrane</keyword>
<dbReference type="AlphaFoldDB" id="S6EN15"/>
<proteinExistence type="predicted"/>
<dbReference type="GO" id="GO:0055085">
    <property type="term" value="P:transmembrane transport"/>
    <property type="evidence" value="ECO:0007669"/>
    <property type="project" value="InterPro"/>
</dbReference>
<evidence type="ECO:0000256" key="6">
    <source>
        <dbReference type="ARBA" id="ARBA00023136"/>
    </source>
</evidence>
<dbReference type="GeneID" id="66300620"/>
<dbReference type="EMBL" id="LT799839">
    <property type="protein sequence ID" value="SLK22769.1"/>
    <property type="molecule type" value="Genomic_DNA"/>
</dbReference>
<dbReference type="PANTHER" id="PTHR36838">
    <property type="entry name" value="AUXIN EFFLUX CARRIER FAMILY PROTEIN"/>
    <property type="match status" value="1"/>
</dbReference>